<dbReference type="PANTHER" id="PTHR34220:SF7">
    <property type="entry name" value="SENSOR HISTIDINE KINASE YPDA"/>
    <property type="match status" value="1"/>
</dbReference>
<reference evidence="4 5" key="1">
    <citation type="submission" date="2019-07" db="EMBL/GenBank/DDBJ databases">
        <authorList>
            <person name="Huq M.A."/>
        </authorList>
    </citation>
    <scope>NUCLEOTIDE SEQUENCE [LARGE SCALE GENOMIC DNA]</scope>
    <source>
        <strain evidence="4 5">MAH-3</strain>
    </source>
</reference>
<keyword evidence="1" id="KW-0812">Transmembrane</keyword>
<organism evidence="4 5">
    <name type="scientific">Fluviicola chungangensis</name>
    <dbReference type="NCBI Taxonomy" id="2597671"/>
    <lineage>
        <taxon>Bacteria</taxon>
        <taxon>Pseudomonadati</taxon>
        <taxon>Bacteroidota</taxon>
        <taxon>Flavobacteriia</taxon>
        <taxon>Flavobacteriales</taxon>
        <taxon>Crocinitomicaceae</taxon>
        <taxon>Fluviicola</taxon>
    </lineage>
</organism>
<dbReference type="Proteomes" id="UP000316008">
    <property type="component" value="Unassembled WGS sequence"/>
</dbReference>
<dbReference type="EMBL" id="VLPL01000002">
    <property type="protein sequence ID" value="TSJ46418.1"/>
    <property type="molecule type" value="Genomic_DNA"/>
</dbReference>
<feature type="transmembrane region" description="Helical" evidence="1">
    <location>
        <begin position="406"/>
        <end position="427"/>
    </location>
</feature>
<evidence type="ECO:0000256" key="2">
    <source>
        <dbReference type="SAM" id="SignalP"/>
    </source>
</evidence>
<keyword evidence="2" id="KW-0732">Signal</keyword>
<dbReference type="Gene3D" id="1.25.40.10">
    <property type="entry name" value="Tetratricopeptide repeat domain"/>
    <property type="match status" value="2"/>
</dbReference>
<evidence type="ECO:0000256" key="1">
    <source>
        <dbReference type="SAM" id="Phobius"/>
    </source>
</evidence>
<dbReference type="GO" id="GO:0016020">
    <property type="term" value="C:membrane"/>
    <property type="evidence" value="ECO:0007669"/>
    <property type="project" value="InterPro"/>
</dbReference>
<evidence type="ECO:0000313" key="4">
    <source>
        <dbReference type="EMBL" id="TSJ46418.1"/>
    </source>
</evidence>
<feature type="chain" id="PRO_5022056734" description="Signal transduction histidine kinase internal region domain-containing protein" evidence="2">
    <location>
        <begin position="34"/>
        <end position="647"/>
    </location>
</feature>
<sequence>MSLRCFLLTLNKNFMKRLIICLVFIGFAELVQAQSNCACESMQDFIAQRDFDSTAKHKSFNLWKFAKTLEKDKSPRCVAFSYQLKAQVQIKNGQFEDAKRSLDREKFILDSVRCKSAAYVENNLTLGELLMLQGDYPGSIDAYSKTVRILQRSGNNAMLSRAYLGLSGSYGRSKDKEKAKYYANLAYPIVRVLSDNETKIDLLAQLSSRYYKLYQLEKDKAFLDSALNTVSFSYVLAKKMEYSESYLQIYNLFEDHAYYNRNYRLALKYLDSALMQTNPDYHWKERGAIYGDISDIYLELKRYDKAYQFADSNLVYAQKIGDPYDVTNALELLYNCAKLSGEYERALVVYEDLSKMKDSVLKIQNDRAFSQLSEKYHRVRKEKSDAEYEQDRRLLQQQQQIGHLKWRLIFVGSIIFALLGAYVLMVFRQKSIKQKQKRLEIQQRLNKARINPDFIFNALSQLQNAEPGQNGDYKKKIQSFSKLLKQVLDSTHDDFMTLDREIEFLTFYLTLQRDRSKHAFNFSFEVDEQLDPSNVCLPTMILQPFVESTVLDGFSNLNKVGELTIRFKLRGLNELAIIIEDNGKGLKAIDSSRASEIINDRLYLLNKLNKTSSSYLIREKTGGGVSVEIFIPLITKAYAEELKKEGF</sequence>
<feature type="domain" description="Signal transduction histidine kinase internal region" evidence="3">
    <location>
        <begin position="444"/>
        <end position="518"/>
    </location>
</feature>
<keyword evidence="1" id="KW-0472">Membrane</keyword>
<protein>
    <recommendedName>
        <fullName evidence="3">Signal transduction histidine kinase internal region domain-containing protein</fullName>
    </recommendedName>
</protein>
<dbReference type="GO" id="GO:0000155">
    <property type="term" value="F:phosphorelay sensor kinase activity"/>
    <property type="evidence" value="ECO:0007669"/>
    <property type="project" value="InterPro"/>
</dbReference>
<name>A0A556N310_9FLAO</name>
<dbReference type="Pfam" id="PF06580">
    <property type="entry name" value="His_kinase"/>
    <property type="match status" value="1"/>
</dbReference>
<dbReference type="InterPro" id="IPR050640">
    <property type="entry name" value="Bact_2-comp_sensor_kinase"/>
</dbReference>
<dbReference type="InterPro" id="IPR010559">
    <property type="entry name" value="Sig_transdc_His_kin_internal"/>
</dbReference>
<dbReference type="SUPFAM" id="SSF81901">
    <property type="entry name" value="HCP-like"/>
    <property type="match status" value="1"/>
</dbReference>
<keyword evidence="1" id="KW-1133">Transmembrane helix</keyword>
<evidence type="ECO:0000259" key="3">
    <source>
        <dbReference type="Pfam" id="PF06580"/>
    </source>
</evidence>
<dbReference type="AlphaFoldDB" id="A0A556N310"/>
<accession>A0A556N310</accession>
<keyword evidence="5" id="KW-1185">Reference proteome</keyword>
<dbReference type="OrthoDB" id="6190788at2"/>
<gene>
    <name evidence="4" type="ORF">FO442_04475</name>
</gene>
<comment type="caution">
    <text evidence="4">The sequence shown here is derived from an EMBL/GenBank/DDBJ whole genome shotgun (WGS) entry which is preliminary data.</text>
</comment>
<dbReference type="InterPro" id="IPR011990">
    <property type="entry name" value="TPR-like_helical_dom_sf"/>
</dbReference>
<dbReference type="PANTHER" id="PTHR34220">
    <property type="entry name" value="SENSOR HISTIDINE KINASE YPDA"/>
    <property type="match status" value="1"/>
</dbReference>
<evidence type="ECO:0000313" key="5">
    <source>
        <dbReference type="Proteomes" id="UP000316008"/>
    </source>
</evidence>
<feature type="signal peptide" evidence="2">
    <location>
        <begin position="1"/>
        <end position="33"/>
    </location>
</feature>
<proteinExistence type="predicted"/>